<gene>
    <name evidence="2" type="ORF">E1269_08595</name>
</gene>
<evidence type="ECO:0000256" key="1">
    <source>
        <dbReference type="ARBA" id="ARBA00022679"/>
    </source>
</evidence>
<evidence type="ECO:0000313" key="2">
    <source>
        <dbReference type="EMBL" id="TDE11812.1"/>
    </source>
</evidence>
<dbReference type="Gene3D" id="3.40.50.10540">
    <property type="entry name" value="Crotonobetainyl-coa:carnitine coa-transferase, domain 1"/>
    <property type="match status" value="1"/>
</dbReference>
<reference evidence="2 3" key="1">
    <citation type="submission" date="2019-03" db="EMBL/GenBank/DDBJ databases">
        <title>Draft genome sequences of novel Actinobacteria.</title>
        <authorList>
            <person name="Sahin N."/>
            <person name="Ay H."/>
            <person name="Saygin H."/>
        </authorList>
    </citation>
    <scope>NUCLEOTIDE SEQUENCE [LARGE SCALE GENOMIC DNA]</scope>
    <source>
        <strain evidence="2 3">5K138</strain>
    </source>
</reference>
<dbReference type="PANTHER" id="PTHR48207">
    <property type="entry name" value="SUCCINATE--HYDROXYMETHYLGLUTARATE COA-TRANSFERASE"/>
    <property type="match status" value="1"/>
</dbReference>
<name>A0A4R5DDB5_9ACTN</name>
<dbReference type="SUPFAM" id="SSF89796">
    <property type="entry name" value="CoA-transferase family III (CaiB/BaiF)"/>
    <property type="match status" value="1"/>
</dbReference>
<protein>
    <submittedName>
        <fullName evidence="2">CoA transferase</fullName>
    </submittedName>
</protein>
<dbReference type="AlphaFoldDB" id="A0A4R5DDB5"/>
<dbReference type="RefSeq" id="WP_131893397.1">
    <property type="nucleotide sequence ID" value="NZ_SMKZ01000009.1"/>
</dbReference>
<dbReference type="EMBL" id="SMKZ01000009">
    <property type="protein sequence ID" value="TDE11812.1"/>
    <property type="molecule type" value="Genomic_DNA"/>
</dbReference>
<dbReference type="Pfam" id="PF02515">
    <property type="entry name" value="CoA_transf_3"/>
    <property type="match status" value="1"/>
</dbReference>
<evidence type="ECO:0000313" key="3">
    <source>
        <dbReference type="Proteomes" id="UP000294739"/>
    </source>
</evidence>
<dbReference type="PANTHER" id="PTHR48207:SF3">
    <property type="entry name" value="SUCCINATE--HYDROXYMETHYLGLUTARATE COA-TRANSFERASE"/>
    <property type="match status" value="1"/>
</dbReference>
<accession>A0A4R5DDB5</accession>
<keyword evidence="3" id="KW-1185">Reference proteome</keyword>
<keyword evidence="1 2" id="KW-0808">Transferase</keyword>
<sequence length="407" mass="43824">MNGPLSGLRVVDVTQSAAGPFCTMILADLGADVIKVEKPVGGDDARSWSPPAWGDYGCTFLALNRNKRSIALDLRSPAGKEIFTELIGTADVLAHNLRSGALDALGFGWEAARRINPRLIYLSMTAFGDTGPLARLPGYDPLIQAFAGLMSLTGERPEPGAPPRPPIRVGTSINDMGTGLWGAIAVLSALMNRERTGEGQLVQTSLLETAVAWIPYQIMAYLGTGQVPGPHGSGTSMNAPYEAFPTSDGYVMVAAGNDVLWSKMCHAIGRTDLLDDPRFEGNPNRVRNRFALVEALSETFRTAPPAHWVSLLQEAGVPCAPIRTVDEVVVDPQVEHLRMLRAVEHQEIDGYQDVALPIQWDGQRAPTRSVPPTFGGHTREILRALGHPEERIAALLADGVVAETKEE</sequence>
<dbReference type="Proteomes" id="UP000294739">
    <property type="component" value="Unassembled WGS sequence"/>
</dbReference>
<dbReference type="InterPro" id="IPR044855">
    <property type="entry name" value="CoA-Trfase_III_dom3_sf"/>
</dbReference>
<dbReference type="InterPro" id="IPR023606">
    <property type="entry name" value="CoA-Trfase_III_dom_1_sf"/>
</dbReference>
<organism evidence="2 3">
    <name type="scientific">Jiangella asiatica</name>
    <dbReference type="NCBI Taxonomy" id="2530372"/>
    <lineage>
        <taxon>Bacteria</taxon>
        <taxon>Bacillati</taxon>
        <taxon>Actinomycetota</taxon>
        <taxon>Actinomycetes</taxon>
        <taxon>Jiangellales</taxon>
        <taxon>Jiangellaceae</taxon>
        <taxon>Jiangella</taxon>
    </lineage>
</organism>
<proteinExistence type="predicted"/>
<dbReference type="InterPro" id="IPR003673">
    <property type="entry name" value="CoA-Trfase_fam_III"/>
</dbReference>
<dbReference type="InterPro" id="IPR050483">
    <property type="entry name" value="CoA-transferase_III_domain"/>
</dbReference>
<dbReference type="InParanoid" id="A0A4R5DDB5"/>
<dbReference type="Gene3D" id="3.30.1540.10">
    <property type="entry name" value="formyl-coa transferase, domain 3"/>
    <property type="match status" value="1"/>
</dbReference>
<comment type="caution">
    <text evidence="2">The sequence shown here is derived from an EMBL/GenBank/DDBJ whole genome shotgun (WGS) entry which is preliminary data.</text>
</comment>
<dbReference type="GO" id="GO:0008410">
    <property type="term" value="F:CoA-transferase activity"/>
    <property type="evidence" value="ECO:0007669"/>
    <property type="project" value="TreeGrafter"/>
</dbReference>
<dbReference type="OrthoDB" id="9797653at2"/>